<feature type="binding site" evidence="8 10">
    <location>
        <position position="36"/>
    </location>
    <ligand>
        <name>Zn(2+)</name>
        <dbReference type="ChEBI" id="CHEBI:29105"/>
        <label>2</label>
    </ligand>
</feature>
<evidence type="ECO:0000256" key="4">
    <source>
        <dbReference type="ARBA" id="ARBA00023242"/>
    </source>
</evidence>
<dbReference type="GO" id="GO:0006368">
    <property type="term" value="P:transcription elongation by RNA polymerase II"/>
    <property type="evidence" value="ECO:0007669"/>
    <property type="project" value="EnsemblFungi"/>
</dbReference>
<protein>
    <submittedName>
        <fullName evidence="6">RNA polymerase subunit, found in RNA polymerase complexes I, II, and III</fullName>
    </submittedName>
</protein>
<feature type="binding site" evidence="9">
    <location>
        <position position="36"/>
    </location>
    <ligand>
        <name>Zn(2+)</name>
        <dbReference type="ChEBI" id="CHEBI:29105"/>
        <label>3</label>
    </ligand>
</feature>
<gene>
    <name evidence="6" type="ordered locus">PAS_chr1-1_0166</name>
</gene>
<dbReference type="InParanoid" id="C4QWA8"/>
<dbReference type="PANTHER" id="PTHR12056">
    <property type="entry name" value="DNA-DIRECTED RNA POLYMERASES I, II, AND III"/>
    <property type="match status" value="1"/>
</dbReference>
<dbReference type="IntAct" id="C4QWA8">
    <property type="interactions" value="14"/>
</dbReference>
<dbReference type="FunFam" id="2.20.28.30:FF:000003">
    <property type="entry name" value="DNA-directed RNA polymerases I, II, and III subunit RPABC4"/>
    <property type="match status" value="1"/>
</dbReference>
<dbReference type="eggNOG" id="KOG3507">
    <property type="taxonomic scope" value="Eukaryota"/>
</dbReference>
<name>C4QWA8_KOMPG</name>
<dbReference type="AlphaFoldDB" id="C4QWA8"/>
<dbReference type="PDB" id="5XON">
    <property type="method" value="EM"/>
    <property type="resolution" value="3.83 A"/>
    <property type="chains" value="L=1-69"/>
</dbReference>
<feature type="binding site" evidence="12 13">
    <location>
        <position position="33"/>
    </location>
    <ligand>
        <name>Zn(2+)</name>
        <dbReference type="ChEBI" id="CHEBI:29105"/>
        <label>1</label>
    </ligand>
</feature>
<accession>C4QWA8</accession>
<proteinExistence type="evidence at protein level"/>
<dbReference type="EMBL" id="FN392319">
    <property type="protein sequence ID" value="CAY67531.1"/>
    <property type="molecule type" value="Genomic_DNA"/>
</dbReference>
<dbReference type="SMART" id="SM00659">
    <property type="entry name" value="RPOLCX"/>
    <property type="match status" value="1"/>
</dbReference>
<dbReference type="GO" id="GO:0005736">
    <property type="term" value="C:RNA polymerase I complex"/>
    <property type="evidence" value="ECO:0007669"/>
    <property type="project" value="EnsemblFungi"/>
</dbReference>
<comment type="similarity">
    <text evidence="5">Belongs to the archaeal Rpo12/eukaryotic RPC10 RNA polymerase subunit family.</text>
</comment>
<dbReference type="PDB" id="5X50">
    <property type="method" value="X-ray"/>
    <property type="resolution" value="4.29 A"/>
    <property type="chains" value="L=1-73"/>
</dbReference>
<dbReference type="GO" id="GO:0006367">
    <property type="term" value="P:transcription initiation at RNA polymerase II promoter"/>
    <property type="evidence" value="ECO:0007669"/>
    <property type="project" value="EnsemblFungi"/>
</dbReference>
<dbReference type="Pfam" id="PF03604">
    <property type="entry name" value="Zn_ribbon_RPAB4"/>
    <property type="match status" value="1"/>
</dbReference>
<evidence type="ECO:0007829" key="9">
    <source>
        <dbReference type="PDB" id="5X50"/>
    </source>
</evidence>
<dbReference type="GeneID" id="8196670"/>
<dbReference type="GO" id="GO:0006361">
    <property type="term" value="P:transcription initiation at RNA polymerase I promoter"/>
    <property type="evidence" value="ECO:0007669"/>
    <property type="project" value="EnsemblFungi"/>
</dbReference>
<dbReference type="SUPFAM" id="SSF63393">
    <property type="entry name" value="RNA polymerase subunits"/>
    <property type="match status" value="1"/>
</dbReference>
<dbReference type="EMDB" id="EMD-6747"/>
<dbReference type="GO" id="GO:0003968">
    <property type="term" value="F:RNA-directed RNA polymerase activity"/>
    <property type="evidence" value="ECO:0007669"/>
    <property type="project" value="EnsemblFungi"/>
</dbReference>
<dbReference type="GO" id="GO:0003899">
    <property type="term" value="F:DNA-directed RNA polymerase activity"/>
    <property type="evidence" value="ECO:0007669"/>
    <property type="project" value="EnsemblFungi"/>
</dbReference>
<dbReference type="GO" id="GO:0005777">
    <property type="term" value="C:peroxisome"/>
    <property type="evidence" value="ECO:0007669"/>
    <property type="project" value="EnsemblFungi"/>
</dbReference>
<dbReference type="PDB" id="8YFR">
    <property type="method" value="EM"/>
    <property type="resolution" value="3.40 A"/>
    <property type="chains" value="L=1-69"/>
</dbReference>
<reference evidence="12 13" key="4">
    <citation type="journal article" date="2024" name="Nat. Commun.">
        <title>Structural basis of eukaryotic transcription termination by the Rat1 exonuclease complex.</title>
        <authorList>
            <person name="Yanagisawa T."/>
            <person name="Murayama Y."/>
            <person name="Ehara H."/>
            <person name="Goto M."/>
            <person name="Aoki M."/>
            <person name="Sekine S.I."/>
        </authorList>
    </citation>
    <scope>STRUCTURE BY ELECTRON MICROSCOPY (3.30 ANGSTROMS) OF 1-69 IN COMPLEX WITH ZN(2+)</scope>
</reference>
<dbReference type="GO" id="GO:0042797">
    <property type="term" value="P:tRNA transcription by RNA polymerase III"/>
    <property type="evidence" value="ECO:0007669"/>
    <property type="project" value="EnsemblFungi"/>
</dbReference>
<dbReference type="GO" id="GO:0003677">
    <property type="term" value="F:DNA binding"/>
    <property type="evidence" value="ECO:0007669"/>
    <property type="project" value="InterPro"/>
</dbReference>
<dbReference type="OrthoDB" id="5585087at2759"/>
<keyword evidence="7" id="KW-1185">Reference proteome</keyword>
<evidence type="ECO:0000256" key="1">
    <source>
        <dbReference type="ARBA" id="ARBA00004123"/>
    </source>
</evidence>
<sequence length="73" mass="7957">MSREGFVAPSGTDLAAAASGVAPNKHYGVKYTCGACAHNFSLNKSDPVRCKECGHRVIYKARTKRMSKFLTTY</sequence>
<dbReference type="PDB" id="5X4Z">
    <property type="method" value="X-ray"/>
    <property type="resolution" value="7.80 A"/>
    <property type="chains" value="L/X=1-73"/>
</dbReference>
<dbReference type="PDB" id="8YFQ">
    <property type="method" value="EM"/>
    <property type="resolution" value="3.30 A"/>
    <property type="chains" value="L=1-69"/>
</dbReference>
<evidence type="ECO:0007829" key="8">
    <source>
        <dbReference type="PDB" id="5X4Z"/>
    </source>
</evidence>
<dbReference type="Gene3D" id="2.20.28.30">
    <property type="entry name" value="RNA polymerase ii, chain L"/>
    <property type="match status" value="1"/>
</dbReference>
<dbReference type="HOGENOM" id="CLU_179456_0_0_1"/>
<feature type="binding site" evidence="8 10">
    <location>
        <position position="50"/>
    </location>
    <ligand>
        <name>Zn(2+)</name>
        <dbReference type="ChEBI" id="CHEBI:29105"/>
        <label>2</label>
    </ligand>
</feature>
<evidence type="ECO:0007829" key="12">
    <source>
        <dbReference type="PDB" id="8YFQ"/>
    </source>
</evidence>
<dbReference type="InterPro" id="IPR029040">
    <property type="entry name" value="RPABC4/Spt4"/>
</dbReference>
<feature type="binding site" evidence="9">
    <location>
        <position position="53"/>
    </location>
    <ligand>
        <name>Zn(2+)</name>
        <dbReference type="ChEBI" id="CHEBI:29105"/>
        <label>3</label>
    </ligand>
</feature>
<dbReference type="PDBsum" id="5X4Z"/>
<dbReference type="PDBsum" id="5XON"/>
<evidence type="ECO:0000256" key="5">
    <source>
        <dbReference type="ARBA" id="ARBA00025770"/>
    </source>
</evidence>
<dbReference type="PDB" id="9II7">
    <property type="method" value="EM"/>
    <property type="resolution" value="3.50 A"/>
    <property type="chains" value="L=1-69"/>
</dbReference>
<reference evidence="6 7" key="1">
    <citation type="journal article" date="2009" name="Nat. Biotechnol.">
        <title>Genome sequence of the recombinant protein production host Pichia pastoris.</title>
        <authorList>
            <person name="De Schutter K."/>
            <person name="Lin Y.C."/>
            <person name="Tiels P."/>
            <person name="Van Hecke A."/>
            <person name="Glinka S."/>
            <person name="Weber-Lehmann J."/>
            <person name="Rouze P."/>
            <person name="Van de Peer Y."/>
            <person name="Callewaert N."/>
        </authorList>
    </citation>
    <scope>NUCLEOTIDE SEQUENCE [LARGE SCALE GENOMIC DNA]</scope>
    <source>
        <strain evidence="7">GS115 / ATCC 20864</strain>
    </source>
</reference>
<dbReference type="GO" id="GO:0006363">
    <property type="term" value="P:termination of RNA polymerase I transcription"/>
    <property type="evidence" value="ECO:0007669"/>
    <property type="project" value="EnsemblFungi"/>
</dbReference>
<dbReference type="GO" id="GO:0005666">
    <property type="term" value="C:RNA polymerase III complex"/>
    <property type="evidence" value="ECO:0007669"/>
    <property type="project" value="EnsemblFungi"/>
</dbReference>
<dbReference type="FunCoup" id="C4QWA8">
    <property type="interactions" value="602"/>
</dbReference>
<reference evidence="8 9" key="2">
    <citation type="journal article" date="2017" name="Biochem. Biophys. Res. Commun.">
        <title>Crystal structure of RNA polymerase II from Komagataella pastoris.</title>
        <authorList>
            <person name="Ehara H."/>
            <person name="Umehara T."/>
            <person name="Sekine S.I."/>
            <person name="Yokoyama S."/>
        </authorList>
    </citation>
    <scope>X-RAY CRYSTALLOGRAPHY (4.29 ANGSTROMS) IN COMPLEX WITH ZN(2+)</scope>
</reference>
<dbReference type="STRING" id="644223.C4QWA8"/>
<keyword evidence="4" id="KW-0539">Nucleus</keyword>
<evidence type="ECO:0000256" key="3">
    <source>
        <dbReference type="ARBA" id="ARBA00022833"/>
    </source>
</evidence>
<dbReference type="OMA" id="MTYICGD"/>
<evidence type="ECO:0007829" key="13">
    <source>
        <dbReference type="PDB" id="8YFR"/>
    </source>
</evidence>
<dbReference type="InterPro" id="IPR006591">
    <property type="entry name" value="RNAP_P/RPABC4"/>
</dbReference>
<feature type="binding site" evidence="12 13">
    <location>
        <position position="53"/>
    </location>
    <ligand>
        <name>Zn(2+)</name>
        <dbReference type="ChEBI" id="CHEBI:29105"/>
        <label>1</label>
    </ligand>
</feature>
<evidence type="ECO:0007829" key="11">
    <source>
        <dbReference type="PDB" id="5XON"/>
    </source>
</evidence>
<keyword evidence="8 9" id="KW-0002">3D-structure</keyword>
<dbReference type="RefSeq" id="XP_002489812.1">
    <property type="nucleotide sequence ID" value="XM_002489767.1"/>
</dbReference>
<feature type="binding site" evidence="12 13">
    <location>
        <position position="50"/>
    </location>
    <ligand>
        <name>Zn(2+)</name>
        <dbReference type="ChEBI" id="CHEBI:29105"/>
        <label>1</label>
    </ligand>
</feature>
<dbReference type="PDB" id="5X51">
    <property type="method" value="X-ray"/>
    <property type="resolution" value="7.00 A"/>
    <property type="chains" value="L/X=1-73"/>
</dbReference>
<reference evidence="14" key="5">
    <citation type="journal article" date="2025" name="EMBO J.">
        <title>Structural basis of RNAPII transcription on the nucleosome containing histone variant H2A.B.</title>
        <authorList>
            <person name="Akatsu M."/>
            <person name="Hirano R."/>
            <person name="Kujirai T."/>
            <person name="Ogasawara M."/>
            <person name="Ehara H."/>
            <person name="Sekine S.I."/>
            <person name="Takizawa Y."/>
            <person name="Kurumizaka H."/>
        </authorList>
    </citation>
    <scope>STRUCTURE BY ELECTRON MICROSCOPY (3.50 ANGSTROMS) OF 1-69 IN COMPLEX WITH ZN(2+)</scope>
</reference>
<evidence type="ECO:0000313" key="6">
    <source>
        <dbReference type="EMBL" id="CAY67531.1"/>
    </source>
</evidence>
<evidence type="ECO:0007829" key="14">
    <source>
        <dbReference type="PDB" id="9II7"/>
    </source>
</evidence>
<keyword evidence="2 8" id="KW-0479">Metal-binding</keyword>
<dbReference type="SMR" id="C4QWA8"/>
<reference evidence="11" key="3">
    <citation type="journal article" date="2017" name="Science">
        <title>Structure of the complete elongation complex of RNA polymerase II with basal factors.</title>
        <authorList>
            <person name="Ehara H."/>
            <person name="Yokoyama T."/>
            <person name="Shigematsu H."/>
            <person name="Yokoyama S."/>
            <person name="Shirouzu M."/>
            <person name="Sekine S.I."/>
        </authorList>
    </citation>
    <scope>STRUCTURE BY ELECTRON MICROSCOPY (3.83 ANGSTROMS) OF 1-69 IN COMPLEX WITH ZN(2+)</scope>
</reference>
<evidence type="ECO:0000256" key="2">
    <source>
        <dbReference type="ARBA" id="ARBA00022723"/>
    </source>
</evidence>
<dbReference type="KEGG" id="ppa:PAS_chr1-1_0166"/>
<dbReference type="GO" id="GO:0006386">
    <property type="term" value="P:termination of RNA polymerase III transcription"/>
    <property type="evidence" value="ECO:0007669"/>
    <property type="project" value="EnsemblFungi"/>
</dbReference>
<feature type="binding site" evidence="12 13">
    <location>
        <position position="36"/>
    </location>
    <ligand>
        <name>Zn(2+)</name>
        <dbReference type="ChEBI" id="CHEBI:29105"/>
        <label>1</label>
    </ligand>
</feature>
<dbReference type="PANTHER" id="PTHR12056:SF2">
    <property type="entry name" value="GEO11084P1"/>
    <property type="match status" value="1"/>
</dbReference>
<dbReference type="GO" id="GO:0006362">
    <property type="term" value="P:transcription elongation by RNA polymerase I"/>
    <property type="evidence" value="ECO:0007669"/>
    <property type="project" value="EnsemblFungi"/>
</dbReference>
<dbReference type="PDBsum" id="5X50"/>
<dbReference type="PDBsum" id="5X51"/>
<dbReference type="Proteomes" id="UP000000314">
    <property type="component" value="Chromosome 1"/>
</dbReference>
<dbReference type="InterPro" id="IPR039747">
    <property type="entry name" value="RPABC4"/>
</dbReference>
<keyword evidence="3 8" id="KW-0862">Zinc</keyword>
<evidence type="ECO:0007829" key="10">
    <source>
        <dbReference type="PDB" id="5X51"/>
    </source>
</evidence>
<dbReference type="GO" id="GO:0006384">
    <property type="term" value="P:transcription initiation at RNA polymerase III promoter"/>
    <property type="evidence" value="ECO:0007669"/>
    <property type="project" value="EnsemblFungi"/>
</dbReference>
<comment type="subcellular location">
    <subcellularLocation>
        <location evidence="1">Nucleus</location>
    </subcellularLocation>
</comment>
<dbReference type="GO" id="GO:0005665">
    <property type="term" value="C:RNA polymerase II, core complex"/>
    <property type="evidence" value="ECO:0007669"/>
    <property type="project" value="EnsemblFungi"/>
</dbReference>
<dbReference type="GO" id="GO:0008270">
    <property type="term" value="F:zinc ion binding"/>
    <property type="evidence" value="ECO:0007669"/>
    <property type="project" value="EnsemblFungi"/>
</dbReference>
<evidence type="ECO:0000313" key="7">
    <source>
        <dbReference type="Proteomes" id="UP000000314"/>
    </source>
</evidence>
<organism evidence="6 7">
    <name type="scientific">Komagataella phaffii (strain GS115 / ATCC 20864)</name>
    <name type="common">Yeast</name>
    <name type="synonym">Pichia pastoris</name>
    <dbReference type="NCBI Taxonomy" id="644223"/>
    <lineage>
        <taxon>Eukaryota</taxon>
        <taxon>Fungi</taxon>
        <taxon>Dikarya</taxon>
        <taxon>Ascomycota</taxon>
        <taxon>Saccharomycotina</taxon>
        <taxon>Pichiomycetes</taxon>
        <taxon>Pichiales</taxon>
        <taxon>Pichiaceae</taxon>
        <taxon>Komagataella</taxon>
    </lineage>
</organism>